<evidence type="ECO:0000313" key="2">
    <source>
        <dbReference type="EMBL" id="PZD71939.1"/>
    </source>
</evidence>
<feature type="domain" description="Putative restriction endonuclease" evidence="1">
    <location>
        <begin position="53"/>
        <end position="223"/>
    </location>
</feature>
<dbReference type="InterPro" id="IPR012296">
    <property type="entry name" value="Nuclease_put_TT1808"/>
</dbReference>
<dbReference type="Gene3D" id="3.90.1570.10">
    <property type="entry name" value="tt1808, chain A"/>
    <property type="match status" value="1"/>
</dbReference>
<name>A0A2W1JDT5_9CYAN</name>
<sequence length="225" mass="25353">MLNRLDSIKPFMSSMEKQRGESSAPRIWMGIQSEKAMTAICLNMQPLIELTHEQFYELCMANKDVAMERSPVGELIIMPPVGGESGEREANYITDLNNWNRQEKLGKVFSSSTVFKLASGGDRSPDAAWVALERWNALTPDQRKRFPPLCPDFVIELRSESDRLRPLQAKMQEYLESGLRLGWLINPQDQAVEIYRAEKAVEVLSMPVTLLGEEVLPGLVLGVEG</sequence>
<evidence type="ECO:0000313" key="3">
    <source>
        <dbReference type="Proteomes" id="UP000248857"/>
    </source>
</evidence>
<dbReference type="SUPFAM" id="SSF52980">
    <property type="entry name" value="Restriction endonuclease-like"/>
    <property type="match status" value="1"/>
</dbReference>
<gene>
    <name evidence="2" type="ORF">C1752_04343</name>
</gene>
<organism evidence="2 3">
    <name type="scientific">Acaryochloris thomasi RCC1774</name>
    <dbReference type="NCBI Taxonomy" id="1764569"/>
    <lineage>
        <taxon>Bacteria</taxon>
        <taxon>Bacillati</taxon>
        <taxon>Cyanobacteriota</taxon>
        <taxon>Cyanophyceae</taxon>
        <taxon>Acaryochloridales</taxon>
        <taxon>Acaryochloridaceae</taxon>
        <taxon>Acaryochloris</taxon>
        <taxon>Acaryochloris thomasi</taxon>
    </lineage>
</organism>
<dbReference type="EMBL" id="PQWO01000013">
    <property type="protein sequence ID" value="PZD71939.1"/>
    <property type="molecule type" value="Genomic_DNA"/>
</dbReference>
<dbReference type="PANTHER" id="PTHR34107:SF6">
    <property type="entry name" value="SLR0981 PROTEIN"/>
    <property type="match status" value="1"/>
</dbReference>
<dbReference type="InterPro" id="IPR008538">
    <property type="entry name" value="Uma2"/>
</dbReference>
<dbReference type="InterPro" id="IPR011335">
    <property type="entry name" value="Restrct_endonuc-II-like"/>
</dbReference>
<dbReference type="Pfam" id="PF05685">
    <property type="entry name" value="Uma2"/>
    <property type="match status" value="1"/>
</dbReference>
<comment type="caution">
    <text evidence="2">The sequence shown here is derived from an EMBL/GenBank/DDBJ whole genome shotgun (WGS) entry which is preliminary data.</text>
</comment>
<keyword evidence="3" id="KW-1185">Reference proteome</keyword>
<dbReference type="PANTHER" id="PTHR34107">
    <property type="entry name" value="SLL0198 PROTEIN-RELATED"/>
    <property type="match status" value="1"/>
</dbReference>
<evidence type="ECO:0000259" key="1">
    <source>
        <dbReference type="Pfam" id="PF05685"/>
    </source>
</evidence>
<accession>A0A2W1JDT5</accession>
<dbReference type="AlphaFoldDB" id="A0A2W1JDT5"/>
<protein>
    <recommendedName>
        <fullName evidence="1">Putative restriction endonuclease domain-containing protein</fullName>
    </recommendedName>
</protein>
<dbReference type="Proteomes" id="UP000248857">
    <property type="component" value="Unassembled WGS sequence"/>
</dbReference>
<dbReference type="CDD" id="cd06260">
    <property type="entry name" value="DUF820-like"/>
    <property type="match status" value="1"/>
</dbReference>
<proteinExistence type="predicted"/>
<reference evidence="2 3" key="1">
    <citation type="journal article" date="2018" name="Sci. Rep.">
        <title>A novel species of the marine cyanobacterium Acaryochloris with a unique pigment content and lifestyle.</title>
        <authorList>
            <person name="Partensky F."/>
            <person name="Six C."/>
            <person name="Ratin M."/>
            <person name="Garczarek L."/>
            <person name="Vaulot D."/>
            <person name="Probert I."/>
            <person name="Calteau A."/>
            <person name="Gourvil P."/>
            <person name="Marie D."/>
            <person name="Grebert T."/>
            <person name="Bouchier C."/>
            <person name="Le Panse S."/>
            <person name="Gachenot M."/>
            <person name="Rodriguez F."/>
            <person name="Garrido J.L."/>
        </authorList>
    </citation>
    <scope>NUCLEOTIDE SEQUENCE [LARGE SCALE GENOMIC DNA]</scope>
    <source>
        <strain evidence="2 3">RCC1774</strain>
    </source>
</reference>